<dbReference type="VEuPathDB" id="FungiDB:AJ78_04192"/>
<proteinExistence type="predicted"/>
<dbReference type="AlphaFoldDB" id="A0A1J9PGL7"/>
<dbReference type="STRING" id="1447872.A0A1J9PGL7"/>
<gene>
    <name evidence="2" type="ORF">AJ78_04192</name>
</gene>
<protein>
    <submittedName>
        <fullName evidence="2">Uncharacterized protein</fullName>
    </submittedName>
</protein>
<evidence type="ECO:0000256" key="1">
    <source>
        <dbReference type="SAM" id="MobiDB-lite"/>
    </source>
</evidence>
<evidence type="ECO:0000313" key="2">
    <source>
        <dbReference type="EMBL" id="OJD15569.1"/>
    </source>
</evidence>
<organism evidence="2 3">
    <name type="scientific">Emergomyces pasteurianus Ep9510</name>
    <dbReference type="NCBI Taxonomy" id="1447872"/>
    <lineage>
        <taxon>Eukaryota</taxon>
        <taxon>Fungi</taxon>
        <taxon>Dikarya</taxon>
        <taxon>Ascomycota</taxon>
        <taxon>Pezizomycotina</taxon>
        <taxon>Eurotiomycetes</taxon>
        <taxon>Eurotiomycetidae</taxon>
        <taxon>Onygenales</taxon>
        <taxon>Ajellomycetaceae</taxon>
        <taxon>Emergomyces</taxon>
    </lineage>
</organism>
<comment type="caution">
    <text evidence="2">The sequence shown here is derived from an EMBL/GenBank/DDBJ whole genome shotgun (WGS) entry which is preliminary data.</text>
</comment>
<dbReference type="Proteomes" id="UP000182235">
    <property type="component" value="Unassembled WGS sequence"/>
</dbReference>
<evidence type="ECO:0000313" key="3">
    <source>
        <dbReference type="Proteomes" id="UP000182235"/>
    </source>
</evidence>
<name>A0A1J9PGL7_9EURO</name>
<feature type="compositionally biased region" description="Polar residues" evidence="1">
    <location>
        <begin position="367"/>
        <end position="382"/>
    </location>
</feature>
<sequence length="478" mass="54420">MTFAVNGLHVPPRFNPGVWGPLLGGEQSMFNQPPPPYTLLDTAQQPPAPQLEPEDIRQWRLRDERFNAMPARQFEFQCRFEEQRIIEQIKRRFVRRKETLPYVMGLEFNTNAENNVKNRWIEQGIWNDKWSRWARGGRWKHEESPGPEFEPAAEPGFEDRKAAHQHETRASRPYYQFMFQISKEREWLEDEPDGRLIDINAKAYENVKNRWLSQKIWNPKWDQTPGMTWMHEDPDHDDDDNNTKNPPSGESLPGNAVENNQQPPRRRRFRLRTQGFGFIEESSTSPEPTVGGGPSVAPRTLADSNGERTAANESMSSSSVPKRPDSTEMPQKPVNRALRANGTSKVRKQAKRKPPTRQLRKRLCATSGLSDAPQSIAANATESLPAEDHDEPCLAASVSTQLNLDAVPGKHEQKLRRSSRISARSRTNGSSVPDNASVVGASKIPQLRSTRANRRTSTETSANSRKPQGVMKRRSKRP</sequence>
<feature type="compositionally biased region" description="Polar residues" evidence="1">
    <location>
        <begin position="311"/>
        <end position="320"/>
    </location>
</feature>
<feature type="region of interest" description="Disordered" evidence="1">
    <location>
        <begin position="223"/>
        <end position="478"/>
    </location>
</feature>
<feature type="compositionally biased region" description="Basic residues" evidence="1">
    <location>
        <begin position="345"/>
        <end position="363"/>
    </location>
</feature>
<reference evidence="2 3" key="1">
    <citation type="submission" date="2015-07" db="EMBL/GenBank/DDBJ databases">
        <title>Emmonsia species relationships and genome sequence.</title>
        <authorList>
            <consortium name="The Broad Institute Genomics Platform"/>
            <person name="Cuomo C.A."/>
            <person name="Munoz J.F."/>
            <person name="Imamovic A."/>
            <person name="Priest M.E."/>
            <person name="Young S."/>
            <person name="Clay O.K."/>
            <person name="McEwen J.G."/>
        </authorList>
    </citation>
    <scope>NUCLEOTIDE SEQUENCE [LARGE SCALE GENOMIC DNA]</scope>
    <source>
        <strain evidence="2 3">UAMH 9510</strain>
    </source>
</reference>
<accession>A0A1J9PGL7</accession>
<dbReference type="OrthoDB" id="5401786at2759"/>
<dbReference type="EMBL" id="LGRN01000149">
    <property type="protein sequence ID" value="OJD15569.1"/>
    <property type="molecule type" value="Genomic_DNA"/>
</dbReference>
<keyword evidence="3" id="KW-1185">Reference proteome</keyword>